<dbReference type="InterPro" id="IPR050189">
    <property type="entry name" value="MFS_Efflux_Transporters"/>
</dbReference>
<keyword evidence="3 6" id="KW-0812">Transmembrane</keyword>
<feature type="transmembrane region" description="Helical" evidence="6">
    <location>
        <begin position="249"/>
        <end position="270"/>
    </location>
</feature>
<name>A0ABW8MCB7_9BURK</name>
<dbReference type="SUPFAM" id="SSF103473">
    <property type="entry name" value="MFS general substrate transporter"/>
    <property type="match status" value="1"/>
</dbReference>
<feature type="transmembrane region" description="Helical" evidence="6">
    <location>
        <begin position="339"/>
        <end position="358"/>
    </location>
</feature>
<keyword evidence="9" id="KW-1185">Reference proteome</keyword>
<gene>
    <name evidence="8" type="ORF">ABH943_001314</name>
</gene>
<feature type="transmembrane region" description="Helical" evidence="6">
    <location>
        <begin position="163"/>
        <end position="182"/>
    </location>
</feature>
<comment type="subcellular location">
    <subcellularLocation>
        <location evidence="1">Cell membrane</location>
        <topology evidence="1">Multi-pass membrane protein</topology>
    </subcellularLocation>
</comment>
<feature type="transmembrane region" description="Helical" evidence="6">
    <location>
        <begin position="303"/>
        <end position="327"/>
    </location>
</feature>
<dbReference type="PANTHER" id="PTHR43124:SF3">
    <property type="entry name" value="CHLORAMPHENICOL EFFLUX PUMP RV0191"/>
    <property type="match status" value="1"/>
</dbReference>
<feature type="transmembrane region" description="Helical" evidence="6">
    <location>
        <begin position="37"/>
        <end position="56"/>
    </location>
</feature>
<feature type="transmembrane region" description="Helical" evidence="6">
    <location>
        <begin position="370"/>
        <end position="388"/>
    </location>
</feature>
<evidence type="ECO:0000313" key="8">
    <source>
        <dbReference type="EMBL" id="MFK4441303.1"/>
    </source>
</evidence>
<dbReference type="CDD" id="cd06174">
    <property type="entry name" value="MFS"/>
    <property type="match status" value="1"/>
</dbReference>
<dbReference type="InterPro" id="IPR011701">
    <property type="entry name" value="MFS"/>
</dbReference>
<dbReference type="Proteomes" id="UP001620514">
    <property type="component" value="Unassembled WGS sequence"/>
</dbReference>
<evidence type="ECO:0000256" key="5">
    <source>
        <dbReference type="ARBA" id="ARBA00023136"/>
    </source>
</evidence>
<evidence type="ECO:0000259" key="7">
    <source>
        <dbReference type="PROSITE" id="PS50850"/>
    </source>
</evidence>
<dbReference type="PROSITE" id="PS50850">
    <property type="entry name" value="MFS"/>
    <property type="match status" value="1"/>
</dbReference>
<keyword evidence="4 6" id="KW-1133">Transmembrane helix</keyword>
<evidence type="ECO:0000256" key="6">
    <source>
        <dbReference type="SAM" id="Phobius"/>
    </source>
</evidence>
<organism evidence="8 9">
    <name type="scientific">Caballeronia udeis</name>
    <dbReference type="NCBI Taxonomy" id="1232866"/>
    <lineage>
        <taxon>Bacteria</taxon>
        <taxon>Pseudomonadati</taxon>
        <taxon>Pseudomonadota</taxon>
        <taxon>Betaproteobacteria</taxon>
        <taxon>Burkholderiales</taxon>
        <taxon>Burkholderiaceae</taxon>
        <taxon>Caballeronia</taxon>
    </lineage>
</organism>
<feature type="transmembrane region" description="Helical" evidence="6">
    <location>
        <begin position="130"/>
        <end position="151"/>
    </location>
</feature>
<evidence type="ECO:0000256" key="3">
    <source>
        <dbReference type="ARBA" id="ARBA00022692"/>
    </source>
</evidence>
<dbReference type="EMBL" id="JBIYDN010000003">
    <property type="protein sequence ID" value="MFK4441303.1"/>
    <property type="molecule type" value="Genomic_DNA"/>
</dbReference>
<dbReference type="InterPro" id="IPR036259">
    <property type="entry name" value="MFS_trans_sf"/>
</dbReference>
<evidence type="ECO:0000256" key="2">
    <source>
        <dbReference type="ARBA" id="ARBA00022475"/>
    </source>
</evidence>
<protein>
    <submittedName>
        <fullName evidence="8">MFS family arabinose efflux permease</fullName>
    </submittedName>
</protein>
<accession>A0ABW8MCB7</accession>
<dbReference type="Pfam" id="PF07690">
    <property type="entry name" value="MFS_1"/>
    <property type="match status" value="1"/>
</dbReference>
<proteinExistence type="predicted"/>
<feature type="transmembrane region" description="Helical" evidence="6">
    <location>
        <begin position="99"/>
        <end position="123"/>
    </location>
</feature>
<evidence type="ECO:0000313" key="9">
    <source>
        <dbReference type="Proteomes" id="UP001620514"/>
    </source>
</evidence>
<reference evidence="8 9" key="2">
    <citation type="submission" date="2024-11" db="EMBL/GenBank/DDBJ databases">
        <title>Using genomics to understand microbial adaptation to soil warming.</title>
        <authorList>
            <person name="Deangelis K.M. PhD."/>
        </authorList>
    </citation>
    <scope>NUCLEOTIDE SEQUENCE [LARGE SCALE GENOMIC DNA]</scope>
    <source>
        <strain evidence="8 9">GAS97</strain>
    </source>
</reference>
<dbReference type="Gene3D" id="1.20.1250.20">
    <property type="entry name" value="MFS general substrate transporter like domains"/>
    <property type="match status" value="1"/>
</dbReference>
<dbReference type="RefSeq" id="WP_404605090.1">
    <property type="nucleotide sequence ID" value="NZ_JBIYDN010000003.1"/>
</dbReference>
<feature type="transmembrane region" description="Helical" evidence="6">
    <location>
        <begin position="7"/>
        <end position="25"/>
    </location>
</feature>
<sequence>MKNRWTALAVIFFSFIQFTLNWFNVVPTFSGVAVEMHLTPAQIGVVVGLFIAGYGIAHIPGGMIAEAFGLRVAMLLGIAVETCGTVLSSRAVGYDVLLAGRFLCGIGGSIYLGSAIGLTAAWFRNSELATANGLITGVAFTVGAVLGLHGWDLLVAEHGWRTALLLGAAVGVVTFIAVMFLFPYPPDAQHDEIGAHHLNLASLARTFGNRNLWMLGVTFSGGYGSYFTAAQLLPAYATAHLHLAPDTGATIAVLLLISGMVGGILGGWLADKVFGPVPTMVGAFVAESIALLLVPHLGLAGVMVAAAVIGGSAILGFVVWIGFPGLYRSEIEVSDIPTAAGLMLTIVAVGGVGVPALYGKLVETFGFLHAWTFLAIVTLITASASLAVRRPESVQTELNKQPDVIFK</sequence>
<evidence type="ECO:0000256" key="1">
    <source>
        <dbReference type="ARBA" id="ARBA00004651"/>
    </source>
</evidence>
<dbReference type="PANTHER" id="PTHR43124">
    <property type="entry name" value="PURINE EFFLUX PUMP PBUE"/>
    <property type="match status" value="1"/>
</dbReference>
<feature type="domain" description="Major facilitator superfamily (MFS) profile" evidence="7">
    <location>
        <begin position="7"/>
        <end position="393"/>
    </location>
</feature>
<dbReference type="InterPro" id="IPR020846">
    <property type="entry name" value="MFS_dom"/>
</dbReference>
<comment type="caution">
    <text evidence="8">The sequence shown here is derived from an EMBL/GenBank/DDBJ whole genome shotgun (WGS) entry which is preliminary data.</text>
</comment>
<feature type="transmembrane region" description="Helical" evidence="6">
    <location>
        <begin position="68"/>
        <end position="87"/>
    </location>
</feature>
<feature type="transmembrane region" description="Helical" evidence="6">
    <location>
        <begin position="212"/>
        <end position="237"/>
    </location>
</feature>
<keyword evidence="2" id="KW-1003">Cell membrane</keyword>
<keyword evidence="5 6" id="KW-0472">Membrane</keyword>
<reference evidence="8 9" key="1">
    <citation type="submission" date="2024-10" db="EMBL/GenBank/DDBJ databases">
        <authorList>
            <person name="Deangelis K."/>
            <person name="Huntemann M."/>
            <person name="Clum A."/>
            <person name="Wang J."/>
            <person name="Palaniappan K."/>
            <person name="Ritter S."/>
            <person name="Chen I.-M."/>
            <person name="Stamatis D."/>
            <person name="Reddy T."/>
            <person name="O'Malley R."/>
            <person name="Daum C."/>
            <person name="Ng V."/>
            <person name="Ivanova N."/>
            <person name="Kyrpides N."/>
            <person name="Woyke T."/>
        </authorList>
    </citation>
    <scope>NUCLEOTIDE SEQUENCE [LARGE SCALE GENOMIC DNA]</scope>
    <source>
        <strain evidence="8 9">GAS97</strain>
    </source>
</reference>
<evidence type="ECO:0000256" key="4">
    <source>
        <dbReference type="ARBA" id="ARBA00022989"/>
    </source>
</evidence>